<keyword evidence="2" id="KW-1185">Reference proteome</keyword>
<dbReference type="EMBL" id="JAMYRI010000011">
    <property type="protein sequence ID" value="MER9286210.1"/>
    <property type="molecule type" value="Genomic_DNA"/>
</dbReference>
<accession>A0ACC6T2U6</accession>
<evidence type="ECO:0000313" key="2">
    <source>
        <dbReference type="Proteomes" id="UP001480082"/>
    </source>
</evidence>
<organism evidence="1 2">
    <name type="scientific">Mesorhizobium australicum</name>
    <dbReference type="NCBI Taxonomy" id="536018"/>
    <lineage>
        <taxon>Bacteria</taxon>
        <taxon>Pseudomonadati</taxon>
        <taxon>Pseudomonadota</taxon>
        <taxon>Alphaproteobacteria</taxon>
        <taxon>Hyphomicrobiales</taxon>
        <taxon>Phyllobacteriaceae</taxon>
        <taxon>Mesorhizobium</taxon>
    </lineage>
</organism>
<protein>
    <submittedName>
        <fullName evidence="1">Uncharacterized protein</fullName>
    </submittedName>
</protein>
<name>A0ACC6T2U6_9HYPH</name>
<dbReference type="Proteomes" id="UP001480082">
    <property type="component" value="Unassembled WGS sequence"/>
</dbReference>
<evidence type="ECO:0000313" key="1">
    <source>
        <dbReference type="EMBL" id="MER9286210.1"/>
    </source>
</evidence>
<sequence length="62" mass="6855">MVDPASTLDDLRADAKHLHDLLDVICERVFGNVDHNRDQAVDSMLWIARDLAEKVAGEAKGP</sequence>
<gene>
    <name evidence="1" type="ORF">NKI81_19960</name>
</gene>
<proteinExistence type="predicted"/>
<comment type="caution">
    <text evidence="1">The sequence shown here is derived from an EMBL/GenBank/DDBJ whole genome shotgun (WGS) entry which is preliminary data.</text>
</comment>
<reference evidence="1 2" key="1">
    <citation type="journal article" date="2024" name="Proc. Natl. Acad. Sci. U.S.A.">
        <title>The evolutionary genomics of adaptation to stress in wild rhizobium bacteria.</title>
        <authorList>
            <person name="Kehlet-Delgado H."/>
            <person name="Montoya A.P."/>
            <person name="Jensen K.T."/>
            <person name="Wendlandt C.E."/>
            <person name="Dexheimer C."/>
            <person name="Roberts M."/>
            <person name="Torres Martinez L."/>
            <person name="Friesen M.L."/>
            <person name="Griffitts J.S."/>
            <person name="Porter S.S."/>
        </authorList>
    </citation>
    <scope>NUCLEOTIDE SEQUENCE [LARGE SCALE GENOMIC DNA]</scope>
    <source>
        <strain evidence="1 2">M0468</strain>
    </source>
</reference>